<evidence type="ECO:0000256" key="16">
    <source>
        <dbReference type="PIRSR" id="PIRSR006468-1"/>
    </source>
</evidence>
<evidence type="ECO:0000256" key="14">
    <source>
        <dbReference type="ARBA" id="ARBA00048798"/>
    </source>
</evidence>
<evidence type="ECO:0000256" key="7">
    <source>
        <dbReference type="ARBA" id="ARBA00013053"/>
    </source>
</evidence>
<dbReference type="GO" id="GO:0004084">
    <property type="term" value="F:branched-chain-amino-acid transaminase activity"/>
    <property type="evidence" value="ECO:0007669"/>
    <property type="project" value="UniProtKB-EC"/>
</dbReference>
<dbReference type="UniPathway" id="UPA00049">
    <property type="reaction ID" value="UER00062"/>
</dbReference>
<dbReference type="GO" id="GO:0009098">
    <property type="term" value="P:L-leucine biosynthetic process"/>
    <property type="evidence" value="ECO:0007669"/>
    <property type="project" value="UniProtKB-UniPathway"/>
</dbReference>
<dbReference type="InterPro" id="IPR001544">
    <property type="entry name" value="Aminotrans_IV"/>
</dbReference>
<proteinExistence type="inferred from homology"/>
<keyword evidence="12" id="KW-0100">Branched-chain amino acid biosynthesis</keyword>
<reference evidence="18" key="1">
    <citation type="submission" date="2016-10" db="EMBL/GenBank/DDBJ databases">
        <authorList>
            <person name="Varghese N."/>
            <person name="Submissions S."/>
        </authorList>
    </citation>
    <scope>NUCLEOTIDE SEQUENCE [LARGE SCALE GENOMIC DNA]</scope>
    <source>
        <strain evidence="18">XJ109</strain>
    </source>
</reference>
<evidence type="ECO:0000256" key="1">
    <source>
        <dbReference type="ARBA" id="ARBA00001933"/>
    </source>
</evidence>
<evidence type="ECO:0000313" key="17">
    <source>
        <dbReference type="EMBL" id="SFM70806.1"/>
    </source>
</evidence>
<gene>
    <name evidence="17" type="ORF">SAMN05421738_10212</name>
</gene>
<dbReference type="Gene3D" id="3.20.10.10">
    <property type="entry name" value="D-amino Acid Aminotransferase, subunit A, domain 2"/>
    <property type="match status" value="1"/>
</dbReference>
<dbReference type="InterPro" id="IPR043131">
    <property type="entry name" value="BCAT-like_N"/>
</dbReference>
<dbReference type="OrthoDB" id="9804984at2"/>
<evidence type="ECO:0000256" key="4">
    <source>
        <dbReference type="ARBA" id="ARBA00004931"/>
    </source>
</evidence>
<evidence type="ECO:0000256" key="5">
    <source>
        <dbReference type="ARBA" id="ARBA00005072"/>
    </source>
</evidence>
<dbReference type="SUPFAM" id="SSF56752">
    <property type="entry name" value="D-aminoacid aminotransferase-like PLP-dependent enzymes"/>
    <property type="match status" value="1"/>
</dbReference>
<comment type="pathway">
    <text evidence="4">Amino-acid biosynthesis; L-valine biosynthesis; L-valine from pyruvate: step 4/4.</text>
</comment>
<keyword evidence="18" id="KW-1185">Reference proteome</keyword>
<dbReference type="Proteomes" id="UP000199149">
    <property type="component" value="Unassembled WGS sequence"/>
</dbReference>
<keyword evidence="11" id="KW-0663">Pyridoxal phosphate</keyword>
<comment type="catalytic activity">
    <reaction evidence="15">
        <text>L-leucine + 2-oxoglutarate = 4-methyl-2-oxopentanoate + L-glutamate</text>
        <dbReference type="Rhea" id="RHEA:18321"/>
        <dbReference type="ChEBI" id="CHEBI:16810"/>
        <dbReference type="ChEBI" id="CHEBI:17865"/>
        <dbReference type="ChEBI" id="CHEBI:29985"/>
        <dbReference type="ChEBI" id="CHEBI:57427"/>
        <dbReference type="EC" id="2.6.1.42"/>
    </reaction>
</comment>
<dbReference type="InterPro" id="IPR036038">
    <property type="entry name" value="Aminotransferase-like"/>
</dbReference>
<protein>
    <recommendedName>
        <fullName evidence="7">branched-chain-amino-acid transaminase</fullName>
        <ecNumber evidence="7">2.6.1.42</ecNumber>
    </recommendedName>
</protein>
<feature type="modified residue" description="N6-(pyridoxal phosphate)lysine" evidence="16">
    <location>
        <position position="189"/>
    </location>
</feature>
<dbReference type="Gene3D" id="3.30.470.10">
    <property type="match status" value="1"/>
</dbReference>
<dbReference type="NCBIfam" id="NF009897">
    <property type="entry name" value="PRK13357.1"/>
    <property type="match status" value="1"/>
</dbReference>
<comment type="similarity">
    <text evidence="6">Belongs to the class-IV pyridoxal-phosphate-dependent aminotransferase family.</text>
</comment>
<evidence type="ECO:0000256" key="2">
    <source>
        <dbReference type="ARBA" id="ARBA00003109"/>
    </source>
</evidence>
<evidence type="ECO:0000256" key="6">
    <source>
        <dbReference type="ARBA" id="ARBA00009320"/>
    </source>
</evidence>
<dbReference type="PIRSF" id="PIRSF006468">
    <property type="entry name" value="BCAT1"/>
    <property type="match status" value="1"/>
</dbReference>
<dbReference type="PANTHER" id="PTHR11825:SF44">
    <property type="entry name" value="BRANCHED-CHAIN-AMINO-ACID AMINOTRANSFERASE"/>
    <property type="match status" value="1"/>
</dbReference>
<comment type="pathway">
    <text evidence="5">Amino-acid biosynthesis; L-leucine biosynthesis; L-leucine from 3-methyl-2-oxobutanoate: step 4/4.</text>
</comment>
<dbReference type="AlphaFoldDB" id="A0A1I4T290"/>
<keyword evidence="9" id="KW-0028">Amino-acid biosynthesis</keyword>
<evidence type="ECO:0000313" key="18">
    <source>
        <dbReference type="Proteomes" id="UP000199149"/>
    </source>
</evidence>
<keyword evidence="8 17" id="KW-0032">Aminotransferase</keyword>
<dbReference type="STRING" id="684065.SAMN05421738_10212"/>
<dbReference type="UniPathway" id="UPA00047">
    <property type="reaction ID" value="UER00058"/>
</dbReference>
<organism evidence="17 18">
    <name type="scientific">Algoriella xinjiangensis</name>
    <dbReference type="NCBI Taxonomy" id="684065"/>
    <lineage>
        <taxon>Bacteria</taxon>
        <taxon>Pseudomonadati</taxon>
        <taxon>Bacteroidota</taxon>
        <taxon>Flavobacteriia</taxon>
        <taxon>Flavobacteriales</taxon>
        <taxon>Weeksellaceae</taxon>
        <taxon>Algoriella</taxon>
    </lineage>
</organism>
<comment type="function">
    <text evidence="2">Acts on leucine, isoleucine and valine.</text>
</comment>
<comment type="catalytic activity">
    <reaction evidence="13">
        <text>L-valine + 2-oxoglutarate = 3-methyl-2-oxobutanoate + L-glutamate</text>
        <dbReference type="Rhea" id="RHEA:24813"/>
        <dbReference type="ChEBI" id="CHEBI:11851"/>
        <dbReference type="ChEBI" id="CHEBI:16810"/>
        <dbReference type="ChEBI" id="CHEBI:29985"/>
        <dbReference type="ChEBI" id="CHEBI:57762"/>
        <dbReference type="EC" id="2.6.1.42"/>
    </reaction>
</comment>
<dbReference type="RefSeq" id="WP_092905908.1">
    <property type="nucleotide sequence ID" value="NZ_FOUZ01000002.1"/>
</dbReference>
<dbReference type="Pfam" id="PF01063">
    <property type="entry name" value="Aminotran_4"/>
    <property type="match status" value="1"/>
</dbReference>
<dbReference type="PANTHER" id="PTHR11825">
    <property type="entry name" value="SUBGROUP IIII AMINOTRANSFERASE"/>
    <property type="match status" value="1"/>
</dbReference>
<dbReference type="GO" id="GO:0009097">
    <property type="term" value="P:isoleucine biosynthetic process"/>
    <property type="evidence" value="ECO:0007669"/>
    <property type="project" value="UniProtKB-UniPathway"/>
</dbReference>
<evidence type="ECO:0000256" key="3">
    <source>
        <dbReference type="ARBA" id="ARBA00004824"/>
    </source>
</evidence>
<dbReference type="EC" id="2.6.1.42" evidence="7"/>
<comment type="pathway">
    <text evidence="3">Amino-acid biosynthesis; L-isoleucine biosynthesis; L-isoleucine from 2-oxobutanoate: step 4/4.</text>
</comment>
<comment type="cofactor">
    <cofactor evidence="1">
        <name>pyridoxal 5'-phosphate</name>
        <dbReference type="ChEBI" id="CHEBI:597326"/>
    </cofactor>
</comment>
<sequence length="355" mass="39766">MIIEKIAESNFNDSVFDSKVFGKNFSDHMLIAHYKDGKWDEPKIMPYGPISVTPAAMSFHYGQTIFEGMKAYKNEDEEVFIFRPEKNFERFNKSAVRLNMPEVPAEIFLDGVKAIVDLDRQWVPKDYGTSLYLRPVMFATEEAVSARSSNEYIFCILLAFAPSYYEKPLSVKIADFYSRAAQGGVGSAKCGGNYAASFFPTSEAQKDGYDQVIWTDSIEHKFIEEAGTMNVMVRIGNKLLTAPTSERILNGVTRDSVLALAKDSGIDVEIRPISVEEMYEAYKSGELKEVFGCGTAVVVSTYNAIGFGDERAELAPLSDEESFATQLKKKLKDIQYGIAEDPYGWRVKIEETVNA</sequence>
<evidence type="ECO:0000256" key="8">
    <source>
        <dbReference type="ARBA" id="ARBA00022576"/>
    </source>
</evidence>
<dbReference type="InterPro" id="IPR033939">
    <property type="entry name" value="BCAT_family"/>
</dbReference>
<accession>A0A1I4T290</accession>
<evidence type="ECO:0000256" key="12">
    <source>
        <dbReference type="ARBA" id="ARBA00023304"/>
    </source>
</evidence>
<dbReference type="UniPathway" id="UPA00048">
    <property type="reaction ID" value="UER00073"/>
</dbReference>
<name>A0A1I4T290_9FLAO</name>
<dbReference type="CDD" id="cd01557">
    <property type="entry name" value="BCAT_beta_family"/>
    <property type="match status" value="1"/>
</dbReference>
<comment type="catalytic activity">
    <reaction evidence="14">
        <text>L-isoleucine + 2-oxoglutarate = (S)-3-methyl-2-oxopentanoate + L-glutamate</text>
        <dbReference type="Rhea" id="RHEA:24801"/>
        <dbReference type="ChEBI" id="CHEBI:16810"/>
        <dbReference type="ChEBI" id="CHEBI:29985"/>
        <dbReference type="ChEBI" id="CHEBI:35146"/>
        <dbReference type="ChEBI" id="CHEBI:58045"/>
        <dbReference type="EC" id="2.6.1.42"/>
    </reaction>
</comment>
<evidence type="ECO:0000256" key="9">
    <source>
        <dbReference type="ARBA" id="ARBA00022605"/>
    </source>
</evidence>
<dbReference type="InterPro" id="IPR005786">
    <property type="entry name" value="B_amino_transII"/>
</dbReference>
<dbReference type="GO" id="GO:0009099">
    <property type="term" value="P:L-valine biosynthetic process"/>
    <property type="evidence" value="ECO:0007669"/>
    <property type="project" value="UniProtKB-UniPathway"/>
</dbReference>
<evidence type="ECO:0000256" key="13">
    <source>
        <dbReference type="ARBA" id="ARBA00048212"/>
    </source>
</evidence>
<evidence type="ECO:0000256" key="11">
    <source>
        <dbReference type="ARBA" id="ARBA00022898"/>
    </source>
</evidence>
<evidence type="ECO:0000256" key="10">
    <source>
        <dbReference type="ARBA" id="ARBA00022679"/>
    </source>
</evidence>
<keyword evidence="10 17" id="KW-0808">Transferase</keyword>
<dbReference type="NCBIfam" id="TIGR01123">
    <property type="entry name" value="ilvE_II"/>
    <property type="match status" value="1"/>
</dbReference>
<dbReference type="EMBL" id="FOUZ01000002">
    <property type="protein sequence ID" value="SFM70806.1"/>
    <property type="molecule type" value="Genomic_DNA"/>
</dbReference>
<dbReference type="InterPro" id="IPR043132">
    <property type="entry name" value="BCAT-like_C"/>
</dbReference>
<evidence type="ECO:0000256" key="15">
    <source>
        <dbReference type="ARBA" id="ARBA00049229"/>
    </source>
</evidence>